<dbReference type="PROSITE" id="PS51459">
    <property type="entry name" value="FIDO"/>
    <property type="match status" value="1"/>
</dbReference>
<keyword evidence="7" id="KW-1185">Reference proteome</keyword>
<evidence type="ECO:0000313" key="7">
    <source>
        <dbReference type="Proteomes" id="UP000198623"/>
    </source>
</evidence>
<dbReference type="GO" id="GO:0042803">
    <property type="term" value="F:protein homodimerization activity"/>
    <property type="evidence" value="ECO:0007669"/>
    <property type="project" value="UniProtKB-UniRule"/>
</dbReference>
<dbReference type="EC" id="2.7.7.108" evidence="1"/>
<evidence type="ECO:0000256" key="3">
    <source>
        <dbReference type="PIRSR" id="PIRSR640198-1"/>
    </source>
</evidence>
<dbReference type="AlphaFoldDB" id="A0A1I2WKF8"/>
<evidence type="ECO:0000256" key="2">
    <source>
        <dbReference type="PIRSR" id="PIRSR038925-1"/>
    </source>
</evidence>
<feature type="domain" description="Fido" evidence="5">
    <location>
        <begin position="111"/>
        <end position="257"/>
    </location>
</feature>
<dbReference type="RefSeq" id="WP_090731103.1">
    <property type="nucleotide sequence ID" value="NZ_FOOU01000031.1"/>
</dbReference>
<dbReference type="PANTHER" id="PTHR13504:SF35">
    <property type="entry name" value="PROTEIN ADENYLYLTRANSFERASE SOFIC"/>
    <property type="match status" value="1"/>
</dbReference>
<dbReference type="GO" id="GO:0005524">
    <property type="term" value="F:ATP binding"/>
    <property type="evidence" value="ECO:0007669"/>
    <property type="project" value="UniProtKB-UniRule"/>
</dbReference>
<dbReference type="OrthoDB" id="9807853at2"/>
<dbReference type="Pfam" id="PF13784">
    <property type="entry name" value="Fic_N"/>
    <property type="match status" value="1"/>
</dbReference>
<gene>
    <name evidence="6" type="ORF">SAMN05216175_1311</name>
</gene>
<feature type="binding site" evidence="2">
    <location>
        <position position="64"/>
    </location>
    <ligand>
        <name>ATP</name>
        <dbReference type="ChEBI" id="CHEBI:30616"/>
    </ligand>
</feature>
<comment type="function">
    <text evidence="1">Adenylyltransferase that mediates the addition of adenosine 5'-monophosphate (AMP) to specific residues of target proteins.</text>
</comment>
<comment type="catalytic activity">
    <reaction evidence="1">
        <text>L-threonyl-[protein] + ATP = 3-O-(5'-adenylyl)-L-threonyl-[protein] + diphosphate</text>
        <dbReference type="Rhea" id="RHEA:54292"/>
        <dbReference type="Rhea" id="RHEA-COMP:11060"/>
        <dbReference type="Rhea" id="RHEA-COMP:13847"/>
        <dbReference type="ChEBI" id="CHEBI:30013"/>
        <dbReference type="ChEBI" id="CHEBI:30616"/>
        <dbReference type="ChEBI" id="CHEBI:33019"/>
        <dbReference type="ChEBI" id="CHEBI:138113"/>
        <dbReference type="EC" id="2.7.7.108"/>
    </reaction>
</comment>
<dbReference type="GO" id="GO:0000287">
    <property type="term" value="F:magnesium ion binding"/>
    <property type="evidence" value="ECO:0007669"/>
    <property type="project" value="UniProtKB-UniRule"/>
</dbReference>
<comment type="catalytic activity">
    <reaction evidence="1">
        <text>L-tyrosyl-[protein] + ATP = O-(5'-adenylyl)-L-tyrosyl-[protein] + diphosphate</text>
        <dbReference type="Rhea" id="RHEA:54288"/>
        <dbReference type="Rhea" id="RHEA-COMP:10136"/>
        <dbReference type="Rhea" id="RHEA-COMP:13846"/>
        <dbReference type="ChEBI" id="CHEBI:30616"/>
        <dbReference type="ChEBI" id="CHEBI:33019"/>
        <dbReference type="ChEBI" id="CHEBI:46858"/>
        <dbReference type="ChEBI" id="CHEBI:83624"/>
        <dbReference type="EC" id="2.7.7.108"/>
    </reaction>
</comment>
<dbReference type="GO" id="GO:0070733">
    <property type="term" value="F:AMPylase activity"/>
    <property type="evidence" value="ECO:0007669"/>
    <property type="project" value="UniProtKB-UniRule"/>
</dbReference>
<proteinExistence type="predicted"/>
<comment type="subunit">
    <text evidence="1">Homodimer.</text>
</comment>
<feature type="active site" evidence="3">
    <location>
        <position position="193"/>
    </location>
</feature>
<organism evidence="6 7">
    <name type="scientific">Neptunomonas qingdaonensis</name>
    <dbReference type="NCBI Taxonomy" id="1045558"/>
    <lineage>
        <taxon>Bacteria</taxon>
        <taxon>Pseudomonadati</taxon>
        <taxon>Pseudomonadota</taxon>
        <taxon>Gammaproteobacteria</taxon>
        <taxon>Oceanospirillales</taxon>
        <taxon>Oceanospirillaceae</taxon>
        <taxon>Neptunomonas</taxon>
    </lineage>
</organism>
<dbReference type="Gene3D" id="1.10.3290.10">
    <property type="entry name" value="Fido-like domain"/>
    <property type="match status" value="1"/>
</dbReference>
<feature type="binding site" evidence="4">
    <location>
        <begin position="235"/>
        <end position="236"/>
    </location>
    <ligand>
        <name>ATP</name>
        <dbReference type="ChEBI" id="CHEBI:30616"/>
    </ligand>
</feature>
<dbReference type="STRING" id="1045558.SAMN05216175_1311"/>
<dbReference type="PIRSF" id="PIRSF038925">
    <property type="entry name" value="AMP-prot_trans"/>
    <property type="match status" value="1"/>
</dbReference>
<evidence type="ECO:0000313" key="6">
    <source>
        <dbReference type="EMBL" id="SFH00836.1"/>
    </source>
</evidence>
<accession>A0A1I2WKF8</accession>
<dbReference type="PANTHER" id="PTHR13504">
    <property type="entry name" value="FIDO DOMAIN-CONTAINING PROTEIN DDB_G0283145"/>
    <property type="match status" value="1"/>
</dbReference>
<dbReference type="InterPro" id="IPR003812">
    <property type="entry name" value="Fido"/>
</dbReference>
<reference evidence="7" key="1">
    <citation type="submission" date="2016-10" db="EMBL/GenBank/DDBJ databases">
        <authorList>
            <person name="Varghese N."/>
            <person name="Submissions S."/>
        </authorList>
    </citation>
    <scope>NUCLEOTIDE SEQUENCE [LARGE SCALE GENOMIC DNA]</scope>
    <source>
        <strain evidence="7">CGMCC 1.10971</strain>
    </source>
</reference>
<dbReference type="InterPro" id="IPR026287">
    <property type="entry name" value="SoFic-like"/>
</dbReference>
<evidence type="ECO:0000256" key="4">
    <source>
        <dbReference type="PIRSR" id="PIRSR640198-2"/>
    </source>
</evidence>
<dbReference type="InterPro" id="IPR048770">
    <property type="entry name" value="SoFic-like_C"/>
</dbReference>
<dbReference type="InterPro" id="IPR025758">
    <property type="entry name" value="Fic/DOC_N"/>
</dbReference>
<dbReference type="EMBL" id="FOOU01000031">
    <property type="protein sequence ID" value="SFH00836.1"/>
    <property type="molecule type" value="Genomic_DNA"/>
</dbReference>
<name>A0A1I2WKF8_9GAMM</name>
<keyword evidence="1" id="KW-0548">Nucleotidyltransferase</keyword>
<evidence type="ECO:0000256" key="1">
    <source>
        <dbReference type="PIRNR" id="PIRNR038925"/>
    </source>
</evidence>
<keyword evidence="1" id="KW-0808">Transferase</keyword>
<dbReference type="Pfam" id="PF21248">
    <property type="entry name" value="SoFic-like_C"/>
    <property type="match status" value="1"/>
</dbReference>
<keyword evidence="1 2" id="KW-0067">ATP-binding</keyword>
<feature type="binding site" evidence="2">
    <location>
        <position position="235"/>
    </location>
    <ligand>
        <name>ATP</name>
        <dbReference type="ChEBI" id="CHEBI:30616"/>
    </ligand>
</feature>
<dbReference type="InterPro" id="IPR036597">
    <property type="entry name" value="Fido-like_dom_sf"/>
</dbReference>
<evidence type="ECO:0000259" key="5">
    <source>
        <dbReference type="PROSITE" id="PS51459"/>
    </source>
</evidence>
<dbReference type="InterPro" id="IPR040198">
    <property type="entry name" value="Fido_containing"/>
</dbReference>
<dbReference type="SUPFAM" id="SSF140931">
    <property type="entry name" value="Fic-like"/>
    <property type="match status" value="1"/>
</dbReference>
<feature type="binding site" evidence="2">
    <location>
        <begin position="198"/>
        <end position="204"/>
    </location>
    <ligand>
        <name>ATP</name>
        <dbReference type="ChEBI" id="CHEBI:30616"/>
    </ligand>
</feature>
<dbReference type="Proteomes" id="UP000198623">
    <property type="component" value="Unassembled WGS sequence"/>
</dbReference>
<feature type="binding site" evidence="2">
    <location>
        <position position="193"/>
    </location>
    <ligand>
        <name>ATP</name>
        <dbReference type="ChEBI" id="CHEBI:30616"/>
    </ligand>
</feature>
<keyword evidence="1 2" id="KW-0547">Nucleotide-binding</keyword>
<dbReference type="Pfam" id="PF02661">
    <property type="entry name" value="Fic"/>
    <property type="match status" value="1"/>
</dbReference>
<protein>
    <recommendedName>
        <fullName evidence="1">Protein adenylyltransferase</fullName>
        <ecNumber evidence="1">2.7.7.108</ecNumber>
    </recommendedName>
    <alternativeName>
        <fullName evidence="1">AMPylator</fullName>
    </alternativeName>
</protein>
<sequence length="357" mass="40760">MTTSNYLKPLATLGDLESRAVLKATVKARAALAELQGLTNSLPNPHILIATLSLQEARESSEIENIVTTQDELYRSNYKARQFTSASAKEVHDYAVALTTGFNIVQQTGLLTNSTICEIQKNIEHNNAGFRKQGGTVLKNEKTDEVIHTPPQTEQEVLNFMGALEAFINNEDLSDYDELVKMALIHHQFESIHPFYNGNGRTGRIINILYLCKQGLLDTPILYISSYLNQHKSDYYKLLQHVRDTGDWEEWILYMLKAVEITSQETLGTIKRLLALMQEHKRTIKATFPKMYSHELINHLFTHPYTKVEFAKDELDVHRNTARNYLNKLAEIGILDKIEQGNEYYYLNTSLCGLFSK</sequence>